<reference evidence="10" key="1">
    <citation type="submission" date="2016-10" db="EMBL/GenBank/DDBJ databases">
        <authorList>
            <person name="Varghese N."/>
            <person name="Submissions S."/>
        </authorList>
    </citation>
    <scope>NUCLEOTIDE SEQUENCE [LARGE SCALE GENOMIC DNA]</scope>
    <source>
        <strain evidence="10">DSM 45237</strain>
    </source>
</reference>
<feature type="transmembrane region" description="Helical" evidence="7">
    <location>
        <begin position="562"/>
        <end position="586"/>
    </location>
</feature>
<dbReference type="OrthoDB" id="7051771at2"/>
<accession>A0A1H5Q0Y6</accession>
<dbReference type="Pfam" id="PF03176">
    <property type="entry name" value="MMPL"/>
    <property type="match status" value="2"/>
</dbReference>
<feature type="transmembrane region" description="Helical" evidence="7">
    <location>
        <begin position="635"/>
        <end position="657"/>
    </location>
</feature>
<dbReference type="SUPFAM" id="SSF82866">
    <property type="entry name" value="Multidrug efflux transporter AcrB transmembrane domain"/>
    <property type="match status" value="2"/>
</dbReference>
<evidence type="ECO:0000259" key="8">
    <source>
        <dbReference type="PROSITE" id="PS50156"/>
    </source>
</evidence>
<sequence length="731" mass="75509">MSSDSAVREPARPGGFVRIARFAQRHSLAAIGAWIAVLAGIWVTASMAGDDYRDDVSLPGTESQHAADLLAEHGFGRAGDTLQIVFHADAGLGDPAVRTEVERALAEVAALPPISALESPYASPATVAPDGSTGYATAVLDVASEDLPLDEVQRIVDTAQSAETDELQVEVGGEAARLLAEGETGTAELAGILAALVILVLMFGTVIAAGLPIVTALFAVGSAVGLIVLASHAFPITSYTQYLMVLVGLGVGIDYALLIFARYRAEILRGSEPEAAATTAIDSAGRTVFFAGTTVIVALLGLVTLGLGSVQGSALALALTVLATMIASLTLLPALLARFARQFTARAAKRAAKHPGRTEGARWRRLAAAVQRRPVAAIVLAVVVLGALAAPALNLRLGFADAGNDPPDTTSRQAYDLLAAGFGPGVNGPLLITVDGGDDGAEGPARAATTTLAGTAGVAATTPPTLSEDGRVATILAIPDSSPQDAATADLVTALRDDVLPALSERTGADYLVGGATAATQDYAGKVADRMPYFVAVVVGLSVLILMAMFRSILIPIKAAVLNLLSIGAALGAMTLVFQQGLFGIAPGPIEAYLPILVFAIVFGLSMDYEVFLVSRIHEERERTGDDAAAVREGLAHTGAVITAAGLIMILVFGAFMLSPQRLLQQVGFGMAVAIFVDAVIIRCLVVPAAMQLMGRRAWWLPSALARRLPRLNLESRPDTAATPLAKEHVS</sequence>
<keyword evidence="6 7" id="KW-0472">Membrane</keyword>
<keyword evidence="4 7" id="KW-0812">Transmembrane</keyword>
<evidence type="ECO:0000256" key="5">
    <source>
        <dbReference type="ARBA" id="ARBA00022989"/>
    </source>
</evidence>
<comment type="subcellular location">
    <subcellularLocation>
        <location evidence="1">Cell membrane</location>
        <topology evidence="1">Multi-pass membrane protein</topology>
    </subcellularLocation>
</comment>
<comment type="similarity">
    <text evidence="2">Belongs to the resistance-nodulation-cell division (RND) (TC 2.A.6) family. MmpL subfamily.</text>
</comment>
<organism evidence="9 10">
    <name type="scientific">Jiangella alba</name>
    <dbReference type="NCBI Taxonomy" id="561176"/>
    <lineage>
        <taxon>Bacteria</taxon>
        <taxon>Bacillati</taxon>
        <taxon>Actinomycetota</taxon>
        <taxon>Actinomycetes</taxon>
        <taxon>Jiangellales</taxon>
        <taxon>Jiangellaceae</taxon>
        <taxon>Jiangella</taxon>
    </lineage>
</organism>
<evidence type="ECO:0000256" key="7">
    <source>
        <dbReference type="SAM" id="Phobius"/>
    </source>
</evidence>
<keyword evidence="10" id="KW-1185">Reference proteome</keyword>
<feature type="transmembrane region" description="Helical" evidence="7">
    <location>
        <begin position="531"/>
        <end position="550"/>
    </location>
</feature>
<feature type="transmembrane region" description="Helical" evidence="7">
    <location>
        <begin position="592"/>
        <end position="614"/>
    </location>
</feature>
<feature type="transmembrane region" description="Helical" evidence="7">
    <location>
        <begin position="242"/>
        <end position="261"/>
    </location>
</feature>
<keyword evidence="5 7" id="KW-1133">Transmembrane helix</keyword>
<dbReference type="GO" id="GO:0005886">
    <property type="term" value="C:plasma membrane"/>
    <property type="evidence" value="ECO:0007669"/>
    <property type="project" value="UniProtKB-SubCell"/>
</dbReference>
<evidence type="ECO:0000256" key="3">
    <source>
        <dbReference type="ARBA" id="ARBA00022475"/>
    </source>
</evidence>
<keyword evidence="3" id="KW-1003">Cell membrane</keyword>
<proteinExistence type="inferred from homology"/>
<dbReference type="PANTHER" id="PTHR33406">
    <property type="entry name" value="MEMBRANE PROTEIN MJ1562-RELATED"/>
    <property type="match status" value="1"/>
</dbReference>
<feature type="transmembrane region" description="Helical" evidence="7">
    <location>
        <begin position="669"/>
        <end position="691"/>
    </location>
</feature>
<dbReference type="InterPro" id="IPR050545">
    <property type="entry name" value="Mycobact_MmpL"/>
</dbReference>
<name>A0A1H5Q0Y6_9ACTN</name>
<dbReference type="STRING" id="561176.SAMN04488561_6968"/>
<evidence type="ECO:0000313" key="10">
    <source>
        <dbReference type="Proteomes" id="UP000181980"/>
    </source>
</evidence>
<dbReference type="EMBL" id="FNUC01000004">
    <property type="protein sequence ID" value="SEF18897.1"/>
    <property type="molecule type" value="Genomic_DNA"/>
</dbReference>
<feature type="domain" description="SSD" evidence="8">
    <location>
        <begin position="189"/>
        <end position="338"/>
    </location>
</feature>
<evidence type="ECO:0000256" key="6">
    <source>
        <dbReference type="ARBA" id="ARBA00023136"/>
    </source>
</evidence>
<dbReference type="Proteomes" id="UP000181980">
    <property type="component" value="Unassembled WGS sequence"/>
</dbReference>
<evidence type="ECO:0000256" key="2">
    <source>
        <dbReference type="ARBA" id="ARBA00010157"/>
    </source>
</evidence>
<dbReference type="RefSeq" id="WP_069111348.1">
    <property type="nucleotide sequence ID" value="NZ_FNUC01000004.1"/>
</dbReference>
<dbReference type="Gene3D" id="1.20.1640.10">
    <property type="entry name" value="Multidrug efflux transporter AcrB transmembrane domain"/>
    <property type="match status" value="2"/>
</dbReference>
<feature type="transmembrane region" description="Helical" evidence="7">
    <location>
        <begin position="28"/>
        <end position="49"/>
    </location>
</feature>
<evidence type="ECO:0000313" key="9">
    <source>
        <dbReference type="EMBL" id="SEF18897.1"/>
    </source>
</evidence>
<feature type="transmembrane region" description="Helical" evidence="7">
    <location>
        <begin position="189"/>
        <end position="209"/>
    </location>
</feature>
<feature type="transmembrane region" description="Helical" evidence="7">
    <location>
        <begin position="314"/>
        <end position="340"/>
    </location>
</feature>
<gene>
    <name evidence="9" type="ORF">SAMN04488561_6968</name>
</gene>
<dbReference type="AlphaFoldDB" id="A0A1H5Q0Y6"/>
<dbReference type="InterPro" id="IPR000731">
    <property type="entry name" value="SSD"/>
</dbReference>
<feature type="transmembrane region" description="Helical" evidence="7">
    <location>
        <begin position="374"/>
        <end position="393"/>
    </location>
</feature>
<protein>
    <submittedName>
        <fullName evidence="9">Putative drug exporter of the RND superfamily</fullName>
    </submittedName>
</protein>
<feature type="transmembrane region" description="Helical" evidence="7">
    <location>
        <begin position="216"/>
        <end position="236"/>
    </location>
</feature>
<dbReference type="PANTHER" id="PTHR33406:SF11">
    <property type="entry name" value="MEMBRANE PROTEIN SCO6666-RELATED"/>
    <property type="match status" value="1"/>
</dbReference>
<evidence type="ECO:0000256" key="4">
    <source>
        <dbReference type="ARBA" id="ARBA00022692"/>
    </source>
</evidence>
<dbReference type="InterPro" id="IPR004869">
    <property type="entry name" value="MMPL_dom"/>
</dbReference>
<feature type="transmembrane region" description="Helical" evidence="7">
    <location>
        <begin position="288"/>
        <end position="308"/>
    </location>
</feature>
<evidence type="ECO:0000256" key="1">
    <source>
        <dbReference type="ARBA" id="ARBA00004651"/>
    </source>
</evidence>
<dbReference type="PROSITE" id="PS50156">
    <property type="entry name" value="SSD"/>
    <property type="match status" value="1"/>
</dbReference>